<reference evidence="3 4" key="1">
    <citation type="journal article" date="2005" name="PLoS Biol.">
        <title>The genomes of Oryza sativa: a history of duplications.</title>
        <authorList>
            <person name="Yu J."/>
            <person name="Wang J."/>
            <person name="Lin W."/>
            <person name="Li S."/>
            <person name="Li H."/>
            <person name="Zhou J."/>
            <person name="Ni P."/>
            <person name="Dong W."/>
            <person name="Hu S."/>
            <person name="Zeng C."/>
            <person name="Zhang J."/>
            <person name="Zhang Y."/>
            <person name="Li R."/>
            <person name="Xu Z."/>
            <person name="Li S."/>
            <person name="Li X."/>
            <person name="Zheng H."/>
            <person name="Cong L."/>
            <person name="Lin L."/>
            <person name="Yin J."/>
            <person name="Geng J."/>
            <person name="Li G."/>
            <person name="Shi J."/>
            <person name="Liu J."/>
            <person name="Lv H."/>
            <person name="Li J."/>
            <person name="Wang J."/>
            <person name="Deng Y."/>
            <person name="Ran L."/>
            <person name="Shi X."/>
            <person name="Wang X."/>
            <person name="Wu Q."/>
            <person name="Li C."/>
            <person name="Ren X."/>
            <person name="Wang J."/>
            <person name="Wang X."/>
            <person name="Li D."/>
            <person name="Liu D."/>
            <person name="Zhang X."/>
            <person name="Ji Z."/>
            <person name="Zhao W."/>
            <person name="Sun Y."/>
            <person name="Zhang Z."/>
            <person name="Bao J."/>
            <person name="Han Y."/>
            <person name="Dong L."/>
            <person name="Ji J."/>
            <person name="Chen P."/>
            <person name="Wu S."/>
            <person name="Liu J."/>
            <person name="Xiao Y."/>
            <person name="Bu D."/>
            <person name="Tan J."/>
            <person name="Yang L."/>
            <person name="Ye C."/>
            <person name="Zhang J."/>
            <person name="Xu J."/>
            <person name="Zhou Y."/>
            <person name="Yu Y."/>
            <person name="Zhang B."/>
            <person name="Zhuang S."/>
            <person name="Wei H."/>
            <person name="Liu B."/>
            <person name="Lei M."/>
            <person name="Yu H."/>
            <person name="Li Y."/>
            <person name="Xu H."/>
            <person name="Wei S."/>
            <person name="He X."/>
            <person name="Fang L."/>
            <person name="Zhang Z."/>
            <person name="Zhang Y."/>
            <person name="Huang X."/>
            <person name="Su Z."/>
            <person name="Tong W."/>
            <person name="Li J."/>
            <person name="Tong Z."/>
            <person name="Li S."/>
            <person name="Ye J."/>
            <person name="Wang L."/>
            <person name="Fang L."/>
            <person name="Lei T."/>
            <person name="Chen C."/>
            <person name="Chen H."/>
            <person name="Xu Z."/>
            <person name="Li H."/>
            <person name="Huang H."/>
            <person name="Zhang F."/>
            <person name="Xu H."/>
            <person name="Li N."/>
            <person name="Zhao C."/>
            <person name="Li S."/>
            <person name="Dong L."/>
            <person name="Huang Y."/>
            <person name="Li L."/>
            <person name="Xi Y."/>
            <person name="Qi Q."/>
            <person name="Li W."/>
            <person name="Zhang B."/>
            <person name="Hu W."/>
            <person name="Zhang Y."/>
            <person name="Tian X."/>
            <person name="Jiao Y."/>
            <person name="Liang X."/>
            <person name="Jin J."/>
            <person name="Gao L."/>
            <person name="Zheng W."/>
            <person name="Hao B."/>
            <person name="Liu S."/>
            <person name="Wang W."/>
            <person name="Yuan L."/>
            <person name="Cao M."/>
            <person name="McDermott J."/>
            <person name="Samudrala R."/>
            <person name="Wang J."/>
            <person name="Wong G.K."/>
            <person name="Yang H."/>
        </authorList>
    </citation>
    <scope>NUCLEOTIDE SEQUENCE [LARGE SCALE GENOMIC DNA]</scope>
    <source>
        <strain evidence="4">cv. 93-11</strain>
    </source>
</reference>
<keyword evidence="4" id="KW-1185">Reference proteome</keyword>
<feature type="compositionally biased region" description="Gly residues" evidence="1">
    <location>
        <begin position="95"/>
        <end position="107"/>
    </location>
</feature>
<dbReference type="HOGENOM" id="CLU_1931014_0_0_1"/>
<accession>B8ATN0</accession>
<evidence type="ECO:0000313" key="3">
    <source>
        <dbReference type="EMBL" id="EEC77926.1"/>
    </source>
</evidence>
<dbReference type="AlphaFoldDB" id="B8ATN0"/>
<organism evidence="3 4">
    <name type="scientific">Oryza sativa subsp. indica</name>
    <name type="common">Rice</name>
    <dbReference type="NCBI Taxonomy" id="39946"/>
    <lineage>
        <taxon>Eukaryota</taxon>
        <taxon>Viridiplantae</taxon>
        <taxon>Streptophyta</taxon>
        <taxon>Embryophyta</taxon>
        <taxon>Tracheophyta</taxon>
        <taxon>Spermatophyta</taxon>
        <taxon>Magnoliopsida</taxon>
        <taxon>Liliopsida</taxon>
        <taxon>Poales</taxon>
        <taxon>Poaceae</taxon>
        <taxon>BOP clade</taxon>
        <taxon>Oryzoideae</taxon>
        <taxon>Oryzeae</taxon>
        <taxon>Oryzinae</taxon>
        <taxon>Oryza</taxon>
        <taxon>Oryza sativa</taxon>
    </lineage>
</organism>
<name>B8ATN0_ORYSI</name>
<dbReference type="Proteomes" id="UP000007015">
    <property type="component" value="Chromosome 4"/>
</dbReference>
<protein>
    <submittedName>
        <fullName evidence="3">Uncharacterized protein</fullName>
    </submittedName>
</protein>
<keyword evidence="2" id="KW-0472">Membrane</keyword>
<proteinExistence type="predicted"/>
<keyword evidence="2" id="KW-0812">Transmembrane</keyword>
<evidence type="ECO:0000313" key="4">
    <source>
        <dbReference type="Proteomes" id="UP000007015"/>
    </source>
</evidence>
<feature type="transmembrane region" description="Helical" evidence="2">
    <location>
        <begin position="33"/>
        <end position="57"/>
    </location>
</feature>
<feature type="region of interest" description="Disordered" evidence="1">
    <location>
        <begin position="67"/>
        <end position="109"/>
    </location>
</feature>
<evidence type="ECO:0000256" key="1">
    <source>
        <dbReference type="SAM" id="MobiDB-lite"/>
    </source>
</evidence>
<gene>
    <name evidence="3" type="ORF">OsI_17260</name>
</gene>
<evidence type="ECO:0000256" key="2">
    <source>
        <dbReference type="SAM" id="Phobius"/>
    </source>
</evidence>
<sequence>MVVQPTPKHKHAVIYSQPHRGTKEKLLSGLVPAALLGELVVLCLLLRGGGATLLLAADRIDGCARRRCSGDGGQQPLAPDVGGGGGYAPAAPRDGGAGGAVPAGEGGAAAAQTAVLHPTMATAKTMWGDRE</sequence>
<keyword evidence="2" id="KW-1133">Transmembrane helix</keyword>
<dbReference type="EMBL" id="CM000129">
    <property type="protein sequence ID" value="EEC77926.1"/>
    <property type="molecule type" value="Genomic_DNA"/>
</dbReference>
<dbReference type="Gramene" id="BGIOSGA017052-TA">
    <property type="protein sequence ID" value="BGIOSGA017052-PA"/>
    <property type="gene ID" value="BGIOSGA017052"/>
</dbReference>